<dbReference type="GO" id="GO:0016491">
    <property type="term" value="F:oxidoreductase activity"/>
    <property type="evidence" value="ECO:0007669"/>
    <property type="project" value="TreeGrafter"/>
</dbReference>
<dbReference type="InterPro" id="IPR036291">
    <property type="entry name" value="NAD(P)-bd_dom_sf"/>
</dbReference>
<dbReference type="OMA" id="CAHWVAL"/>
<dbReference type="SUPFAM" id="SSF51735">
    <property type="entry name" value="NAD(P)-binding Rossmann-fold domains"/>
    <property type="match status" value="1"/>
</dbReference>
<proteinExistence type="predicted"/>
<dbReference type="GO" id="GO:0008202">
    <property type="term" value="P:steroid metabolic process"/>
    <property type="evidence" value="ECO:0007669"/>
    <property type="project" value="TreeGrafter"/>
</dbReference>
<evidence type="ECO:0000256" key="1">
    <source>
        <dbReference type="SAM" id="Phobius"/>
    </source>
</evidence>
<dbReference type="EMBL" id="UFQT01000226">
    <property type="protein sequence ID" value="SSX22058.1"/>
    <property type="molecule type" value="Genomic_DNA"/>
</dbReference>
<dbReference type="Pfam" id="PF00106">
    <property type="entry name" value="adh_short"/>
    <property type="match status" value="1"/>
</dbReference>
<dbReference type="PANTHER" id="PTHR43313:SF50">
    <property type="entry name" value="GH26015P"/>
    <property type="match status" value="1"/>
</dbReference>
<reference evidence="2" key="1">
    <citation type="submission" date="2018-07" db="EMBL/GenBank/DDBJ databases">
        <authorList>
            <person name="Quirk P.G."/>
            <person name="Krulwich T.A."/>
        </authorList>
    </citation>
    <scope>NUCLEOTIDE SEQUENCE</scope>
</reference>
<dbReference type="PANTHER" id="PTHR43313">
    <property type="entry name" value="SHORT-CHAIN DEHYDROGENASE/REDUCTASE FAMILY 9C"/>
    <property type="match status" value="1"/>
</dbReference>
<keyword evidence="1" id="KW-0472">Membrane</keyword>
<dbReference type="Gene3D" id="3.40.50.720">
    <property type="entry name" value="NAD(P)-binding Rossmann-like Domain"/>
    <property type="match status" value="1"/>
</dbReference>
<sequence>MQSQMRRPSLAKRRISLRRSSLIQATREQQEVPWDLFDRLLLPIICCQAAAIILSGILNVLRISQVSAFALFLWFVVATIGAVLFYHHLKVSAPGKAVLITGCDSPLAWRLARKLDEIGFAVFAAFPKLDDCSDAELLKDECSGRLKLVQLDVTSEVQMLEASLYIAEHLPDGATGLWGLIHCESFNALGELEWIPFPVLRKALDVNVLGASRLTQIMLPLIRRAHGRVIFLSSALAKIPSPVRGAHCATQAAVESLASCLKEELRPRNVDVVVVAAGEFAAGAAWLSDETMIDQAKQMWKQLSEEQRHSYGEDYFEAALRSLEKYTEYPADLTPVVRCLVDATTRTFPLQRYTPVTRSEKIRTFSAEYFPRTLYDVIYKK</sequence>
<name>A0A336M7P3_CULSO</name>
<dbReference type="AlphaFoldDB" id="A0A336M7P3"/>
<gene>
    <name evidence="2" type="primary">CSON005882</name>
</gene>
<accession>A0A336M7P3</accession>
<keyword evidence="1" id="KW-1133">Transmembrane helix</keyword>
<feature type="transmembrane region" description="Helical" evidence="1">
    <location>
        <begin position="40"/>
        <end position="61"/>
    </location>
</feature>
<evidence type="ECO:0000313" key="2">
    <source>
        <dbReference type="EMBL" id="SSX22058.1"/>
    </source>
</evidence>
<keyword evidence="1" id="KW-0812">Transmembrane</keyword>
<feature type="transmembrane region" description="Helical" evidence="1">
    <location>
        <begin position="68"/>
        <end position="89"/>
    </location>
</feature>
<dbReference type="VEuPathDB" id="VectorBase:CSON005882"/>
<dbReference type="InterPro" id="IPR002347">
    <property type="entry name" value="SDR_fam"/>
</dbReference>
<protein>
    <submittedName>
        <fullName evidence="2">CSON005882 protein</fullName>
    </submittedName>
</protein>
<organism evidence="2">
    <name type="scientific">Culicoides sonorensis</name>
    <name type="common">Biting midge</name>
    <dbReference type="NCBI Taxonomy" id="179676"/>
    <lineage>
        <taxon>Eukaryota</taxon>
        <taxon>Metazoa</taxon>
        <taxon>Ecdysozoa</taxon>
        <taxon>Arthropoda</taxon>
        <taxon>Hexapoda</taxon>
        <taxon>Insecta</taxon>
        <taxon>Pterygota</taxon>
        <taxon>Neoptera</taxon>
        <taxon>Endopterygota</taxon>
        <taxon>Diptera</taxon>
        <taxon>Nematocera</taxon>
        <taxon>Chironomoidea</taxon>
        <taxon>Ceratopogonidae</taxon>
        <taxon>Ceratopogoninae</taxon>
        <taxon>Culicoides</taxon>
        <taxon>Monoculicoides</taxon>
    </lineage>
</organism>